<name>A0A1W6JT33_9CAUD</name>
<protein>
    <submittedName>
        <fullName evidence="1">Uncharacterized protein</fullName>
    </submittedName>
</protein>
<evidence type="ECO:0000313" key="2">
    <source>
        <dbReference type="Proteomes" id="UP000221777"/>
    </source>
</evidence>
<dbReference type="OrthoDB" id="32726at10239"/>
<gene>
    <name evidence="1" type="ORF">vBEcoMECOO78_19</name>
</gene>
<reference evidence="2" key="1">
    <citation type="submission" date="2017-03" db="EMBL/GenBank/DDBJ databases">
        <authorList>
            <person name="Guo Z."/>
            <person name="Lei L."/>
            <person name="Yang J."/>
        </authorList>
    </citation>
    <scope>NUCLEOTIDE SEQUENCE [LARGE SCALE GENOMIC DNA]</scope>
</reference>
<organism evidence="1 2">
    <name type="scientific">Escherichia phage vB_EcoM_ECOO78</name>
    <dbReference type="NCBI Taxonomy" id="1970797"/>
    <lineage>
        <taxon>Viruses</taxon>
        <taxon>Duplodnaviria</taxon>
        <taxon>Heunggongvirae</taxon>
        <taxon>Uroviricota</taxon>
        <taxon>Caudoviricetes</taxon>
        <taxon>Iiscvirinae</taxon>
        <taxon>Jilinvirus</taxon>
        <taxon>Jilinvirus ECOO78</taxon>
    </lineage>
</organism>
<dbReference type="EMBL" id="KY705409">
    <property type="protein sequence ID" value="ARM70424.1"/>
    <property type="molecule type" value="Genomic_DNA"/>
</dbReference>
<dbReference type="Proteomes" id="UP000221777">
    <property type="component" value="Segment"/>
</dbReference>
<proteinExistence type="predicted"/>
<sequence length="96" mass="10619">MTTVNIRNGFGFNELPVAFEGTIHDADGCKFFIATTSDFKLTVDSEQEHGVIIAFGPDSMKNDGEHCSDGLVFSSNDDKKTIAAQLRELADWFEQQ</sequence>
<accession>A0A1W6JT33</accession>
<evidence type="ECO:0000313" key="1">
    <source>
        <dbReference type="EMBL" id="ARM70424.1"/>
    </source>
</evidence>
<keyword evidence="2" id="KW-1185">Reference proteome</keyword>